<dbReference type="EMBL" id="JACCFK010000001">
    <property type="protein sequence ID" value="NYI89856.1"/>
    <property type="molecule type" value="Genomic_DNA"/>
</dbReference>
<evidence type="ECO:0008006" key="3">
    <source>
        <dbReference type="Google" id="ProtNLM"/>
    </source>
</evidence>
<comment type="caution">
    <text evidence="1">The sequence shown here is derived from an EMBL/GenBank/DDBJ whole genome shotgun (WGS) entry which is preliminary data.</text>
</comment>
<evidence type="ECO:0000313" key="2">
    <source>
        <dbReference type="Proteomes" id="UP000549616"/>
    </source>
</evidence>
<evidence type="ECO:0000313" key="1">
    <source>
        <dbReference type="EMBL" id="NYI89856.1"/>
    </source>
</evidence>
<proteinExistence type="predicted"/>
<accession>A0A853B5M5</accession>
<protein>
    <recommendedName>
        <fullName evidence="3">SMI1/KNR4 family protein</fullName>
    </recommendedName>
</protein>
<dbReference type="InterPro" id="IPR037883">
    <property type="entry name" value="Knr4/Smi1-like_sf"/>
</dbReference>
<dbReference type="AlphaFoldDB" id="A0A853B5M5"/>
<gene>
    <name evidence="1" type="ORF">HNR02_003179</name>
</gene>
<sequence length="173" mass="19291">MDDDGLGWHELIGFMYQVREKLSVVKPDVYPLTLPNPGATGTKLAAFGDSLDAQYRDFLGYADGWAEFFRDVYLLGTGDLAGGPAVDAGERLLDGYFRRAEVPADFPEKKDLIPIAVGTEDIDVFVLWRTGPVTEGGHPVLWLADEEIDRFANFREFFLSIHEHLKRSLAEGP</sequence>
<dbReference type="Proteomes" id="UP000549616">
    <property type="component" value="Unassembled WGS sequence"/>
</dbReference>
<dbReference type="RefSeq" id="WP_179773946.1">
    <property type="nucleotide sequence ID" value="NZ_JACCFK010000001.1"/>
</dbReference>
<reference evidence="1 2" key="1">
    <citation type="submission" date="2020-07" db="EMBL/GenBank/DDBJ databases">
        <title>Sequencing the genomes of 1000 actinobacteria strains.</title>
        <authorList>
            <person name="Klenk H.-P."/>
        </authorList>
    </citation>
    <scope>NUCLEOTIDE SEQUENCE [LARGE SCALE GENOMIC DNA]</scope>
    <source>
        <strain evidence="1 2">DSM 104006</strain>
    </source>
</reference>
<keyword evidence="2" id="KW-1185">Reference proteome</keyword>
<organism evidence="1 2">
    <name type="scientific">Amycolatopsis endophytica</name>
    <dbReference type="NCBI Taxonomy" id="860233"/>
    <lineage>
        <taxon>Bacteria</taxon>
        <taxon>Bacillati</taxon>
        <taxon>Actinomycetota</taxon>
        <taxon>Actinomycetes</taxon>
        <taxon>Pseudonocardiales</taxon>
        <taxon>Pseudonocardiaceae</taxon>
        <taxon>Amycolatopsis</taxon>
    </lineage>
</organism>
<name>A0A853B5M5_9PSEU</name>
<dbReference type="SUPFAM" id="SSF160631">
    <property type="entry name" value="SMI1/KNR4-like"/>
    <property type="match status" value="1"/>
</dbReference>